<keyword evidence="2" id="KW-1185">Reference proteome</keyword>
<comment type="caution">
    <text evidence="1">The sequence shown here is derived from an EMBL/GenBank/DDBJ whole genome shotgun (WGS) entry which is preliminary data.</text>
</comment>
<proteinExistence type="predicted"/>
<accession>A0ABQ2DDL6</accession>
<name>A0ABQ2DDL6_9MICC</name>
<dbReference type="Proteomes" id="UP000606115">
    <property type="component" value="Unassembled WGS sequence"/>
</dbReference>
<gene>
    <name evidence="1" type="ORF">GCM10007173_06660</name>
</gene>
<reference evidence="2" key="1">
    <citation type="journal article" date="2019" name="Int. J. Syst. Evol. Microbiol.">
        <title>The Global Catalogue of Microorganisms (GCM) 10K type strain sequencing project: providing services to taxonomists for standard genome sequencing and annotation.</title>
        <authorList>
            <consortium name="The Broad Institute Genomics Platform"/>
            <consortium name="The Broad Institute Genome Sequencing Center for Infectious Disease"/>
            <person name="Wu L."/>
            <person name="Ma J."/>
        </authorList>
    </citation>
    <scope>NUCLEOTIDE SEQUENCE [LARGE SCALE GENOMIC DNA]</scope>
    <source>
        <strain evidence="2">CGMCC 1.3685</strain>
    </source>
</reference>
<organism evidence="1 2">
    <name type="scientific">Glutamicibacter ardleyensis</name>
    <dbReference type="NCBI Taxonomy" id="225894"/>
    <lineage>
        <taxon>Bacteria</taxon>
        <taxon>Bacillati</taxon>
        <taxon>Actinomycetota</taxon>
        <taxon>Actinomycetes</taxon>
        <taxon>Micrococcales</taxon>
        <taxon>Micrococcaceae</taxon>
        <taxon>Glutamicibacter</taxon>
    </lineage>
</organism>
<dbReference type="EMBL" id="BMKX01000001">
    <property type="protein sequence ID" value="GGJ50796.1"/>
    <property type="molecule type" value="Genomic_DNA"/>
</dbReference>
<sequence>MCATSIVYPLYAVRHITAIENPNLTVWNYIETMLTSVLETKFEKARRRTRPWARSVAVKKSLASSALFVCRGAT</sequence>
<evidence type="ECO:0000313" key="2">
    <source>
        <dbReference type="Proteomes" id="UP000606115"/>
    </source>
</evidence>
<protein>
    <submittedName>
        <fullName evidence="1">Uncharacterized protein</fullName>
    </submittedName>
</protein>
<evidence type="ECO:0000313" key="1">
    <source>
        <dbReference type="EMBL" id="GGJ50796.1"/>
    </source>
</evidence>